<dbReference type="EMBL" id="WPHR01000020">
    <property type="protein sequence ID" value="MUZ74876.1"/>
    <property type="molecule type" value="Genomic_DNA"/>
</dbReference>
<name>A0A6I4GAL6_AGRVI</name>
<sequence length="259" mass="27874">MAQLSGVRGSWQVLPVVLSQIFVAAQCCLIQGKCTSNDRDKAMLLYSLRKRRRARRSLAFPRQFAQVQEKLLFGATEITAGRLGREEDIMTKTFLVSAIVIMLAASGVAAEDMDHAAMAAQGDMAAPAQAITATLGSLKISGGYLKAMIPGQPVGGGFVTINNTGSVEDKLIAISSPRAMRVELHEMVMQGTIMKMRKIPDGFAIAPGATLKMEPGGYHLMFMGVQMPFKADQTVPVTLTFEKAGKLELAMPVVTVRGR</sequence>
<accession>A0A6I4GAL6</accession>
<dbReference type="PANTHER" id="PTHR36302">
    <property type="entry name" value="BLR7088 PROTEIN"/>
    <property type="match status" value="1"/>
</dbReference>
<dbReference type="PANTHER" id="PTHR36302:SF1">
    <property type="entry name" value="COPPER CHAPERONE PCU(A)C"/>
    <property type="match status" value="1"/>
</dbReference>
<evidence type="ECO:0000313" key="1">
    <source>
        <dbReference type="EMBL" id="MUZ74876.1"/>
    </source>
</evidence>
<dbReference type="Pfam" id="PF04314">
    <property type="entry name" value="PCuAC"/>
    <property type="match status" value="1"/>
</dbReference>
<dbReference type="InterPro" id="IPR007410">
    <property type="entry name" value="LpqE-like"/>
</dbReference>
<proteinExistence type="predicted"/>
<protein>
    <submittedName>
        <fullName evidence="1">Copper chaperone PCu(A)C</fullName>
    </submittedName>
</protein>
<dbReference type="Proteomes" id="UP000477951">
    <property type="component" value="Unassembled WGS sequence"/>
</dbReference>
<dbReference type="SUPFAM" id="SSF110087">
    <property type="entry name" value="DR1885-like metal-binding protein"/>
    <property type="match status" value="1"/>
</dbReference>
<gene>
    <name evidence="1" type="ORF">GOZ90_19485</name>
</gene>
<dbReference type="InterPro" id="IPR036182">
    <property type="entry name" value="PCuAC_sf"/>
</dbReference>
<comment type="caution">
    <text evidence="1">The sequence shown here is derived from an EMBL/GenBank/DDBJ whole genome shotgun (WGS) entry which is preliminary data.</text>
</comment>
<evidence type="ECO:0000313" key="2">
    <source>
        <dbReference type="Proteomes" id="UP000477951"/>
    </source>
</evidence>
<dbReference type="InterPro" id="IPR058248">
    <property type="entry name" value="Lxx211020-like"/>
</dbReference>
<reference evidence="1 2" key="1">
    <citation type="submission" date="2019-12" db="EMBL/GenBank/DDBJ databases">
        <title>Whole-genome sequencing of Allorhizobium vitis.</title>
        <authorList>
            <person name="Gan H.M."/>
            <person name="Szegedi E."/>
            <person name="Burr T."/>
            <person name="Savka M.A."/>
        </authorList>
    </citation>
    <scope>NUCLEOTIDE SEQUENCE [LARGE SCALE GENOMIC DNA]</scope>
    <source>
        <strain evidence="1 2">CG516</strain>
    </source>
</reference>
<dbReference type="AlphaFoldDB" id="A0A6I4GAL6"/>
<organism evidence="1 2">
    <name type="scientific">Agrobacterium vitis</name>
    <name type="common">Rhizobium vitis</name>
    <dbReference type="NCBI Taxonomy" id="373"/>
    <lineage>
        <taxon>Bacteria</taxon>
        <taxon>Pseudomonadati</taxon>
        <taxon>Pseudomonadota</taxon>
        <taxon>Alphaproteobacteria</taxon>
        <taxon>Hyphomicrobiales</taxon>
        <taxon>Rhizobiaceae</taxon>
        <taxon>Rhizobium/Agrobacterium group</taxon>
        <taxon>Agrobacterium</taxon>
    </lineage>
</organism>
<dbReference type="Gene3D" id="2.60.40.1890">
    <property type="entry name" value="PCu(A)C copper chaperone"/>
    <property type="match status" value="1"/>
</dbReference>